<dbReference type="RefSeq" id="WP_158292732.1">
    <property type="nucleotide sequence ID" value="NZ_SLWM01000001.1"/>
</dbReference>
<organism evidence="9 10">
    <name type="scientific">Kribbella orskensis</name>
    <dbReference type="NCBI Taxonomy" id="2512216"/>
    <lineage>
        <taxon>Bacteria</taxon>
        <taxon>Bacillati</taxon>
        <taxon>Actinomycetota</taxon>
        <taxon>Actinomycetes</taxon>
        <taxon>Propionibacteriales</taxon>
        <taxon>Kribbellaceae</taxon>
        <taxon>Kribbella</taxon>
    </lineage>
</organism>
<proteinExistence type="predicted"/>
<dbReference type="Proteomes" id="UP000295818">
    <property type="component" value="Unassembled WGS sequence"/>
</dbReference>
<evidence type="ECO:0000313" key="9">
    <source>
        <dbReference type="EMBL" id="TCO32038.1"/>
    </source>
</evidence>
<feature type="domain" description="4Fe-4S ferredoxin-type" evidence="8">
    <location>
        <begin position="2"/>
        <end position="30"/>
    </location>
</feature>
<name>A0ABY2BVI7_9ACTN</name>
<keyword evidence="7" id="KW-0003">3Fe-4S</keyword>
<evidence type="ECO:0000256" key="4">
    <source>
        <dbReference type="ARBA" id="ARBA00022982"/>
    </source>
</evidence>
<keyword evidence="6" id="KW-0411">Iron-sulfur</keyword>
<evidence type="ECO:0000256" key="1">
    <source>
        <dbReference type="ARBA" id="ARBA00001927"/>
    </source>
</evidence>
<evidence type="ECO:0000256" key="5">
    <source>
        <dbReference type="ARBA" id="ARBA00023004"/>
    </source>
</evidence>
<evidence type="ECO:0000313" key="10">
    <source>
        <dbReference type="Proteomes" id="UP000295818"/>
    </source>
</evidence>
<dbReference type="PANTHER" id="PTHR36923:SF3">
    <property type="entry name" value="FERREDOXIN"/>
    <property type="match status" value="1"/>
</dbReference>
<dbReference type="PANTHER" id="PTHR36923">
    <property type="entry name" value="FERREDOXIN"/>
    <property type="match status" value="1"/>
</dbReference>
<dbReference type="SUPFAM" id="SSF54862">
    <property type="entry name" value="4Fe-4S ferredoxins"/>
    <property type="match status" value="1"/>
</dbReference>
<keyword evidence="5" id="KW-0408">Iron</keyword>
<keyword evidence="2" id="KW-0813">Transport</keyword>
<dbReference type="Pfam" id="PF13459">
    <property type="entry name" value="Fer4_15"/>
    <property type="match status" value="1"/>
</dbReference>
<evidence type="ECO:0000256" key="7">
    <source>
        <dbReference type="ARBA" id="ARBA00023291"/>
    </source>
</evidence>
<sequence>MKKIELDRETCMGSATCVGFVPSAIKIDKDGRAALLVDDTGGVDIAALAEAVANCPVEAIRLIDAD</sequence>
<protein>
    <submittedName>
        <fullName evidence="9">Ferredoxin</fullName>
    </submittedName>
</protein>
<reference evidence="9 10" key="1">
    <citation type="journal article" date="2015" name="Stand. Genomic Sci.">
        <title>Genomic Encyclopedia of Bacterial and Archaeal Type Strains, Phase III: the genomes of soil and plant-associated and newly described type strains.</title>
        <authorList>
            <person name="Whitman W.B."/>
            <person name="Woyke T."/>
            <person name="Klenk H.P."/>
            <person name="Zhou Y."/>
            <person name="Lilburn T.G."/>
            <person name="Beck B.J."/>
            <person name="De Vos P."/>
            <person name="Vandamme P."/>
            <person name="Eisen J.A."/>
            <person name="Garrity G."/>
            <person name="Hugenholtz P."/>
            <person name="Kyrpides N.C."/>
        </authorList>
    </citation>
    <scope>NUCLEOTIDE SEQUENCE [LARGE SCALE GENOMIC DNA]</scope>
    <source>
        <strain evidence="9 10">VKM Ac-2538</strain>
    </source>
</reference>
<dbReference type="InterPro" id="IPR017896">
    <property type="entry name" value="4Fe4S_Fe-S-bd"/>
</dbReference>
<dbReference type="PROSITE" id="PS51379">
    <property type="entry name" value="4FE4S_FER_2"/>
    <property type="match status" value="1"/>
</dbReference>
<comment type="caution">
    <text evidence="9">The sequence shown here is derived from an EMBL/GenBank/DDBJ whole genome shotgun (WGS) entry which is preliminary data.</text>
</comment>
<accession>A0ABY2BVI7</accession>
<gene>
    <name evidence="9" type="ORF">EV644_101681</name>
</gene>
<evidence type="ECO:0000256" key="3">
    <source>
        <dbReference type="ARBA" id="ARBA00022723"/>
    </source>
</evidence>
<keyword evidence="10" id="KW-1185">Reference proteome</keyword>
<evidence type="ECO:0000259" key="8">
    <source>
        <dbReference type="PROSITE" id="PS51379"/>
    </source>
</evidence>
<keyword evidence="3" id="KW-0479">Metal-binding</keyword>
<dbReference type="EMBL" id="SLWM01000001">
    <property type="protein sequence ID" value="TCO32038.1"/>
    <property type="molecule type" value="Genomic_DNA"/>
</dbReference>
<dbReference type="InterPro" id="IPR051269">
    <property type="entry name" value="Fe-S_cluster_ET"/>
</dbReference>
<evidence type="ECO:0000256" key="2">
    <source>
        <dbReference type="ARBA" id="ARBA00022448"/>
    </source>
</evidence>
<comment type="cofactor">
    <cofactor evidence="1">
        <name>[3Fe-4S] cluster</name>
        <dbReference type="ChEBI" id="CHEBI:21137"/>
    </cofactor>
</comment>
<keyword evidence="4" id="KW-0249">Electron transport</keyword>
<evidence type="ECO:0000256" key="6">
    <source>
        <dbReference type="ARBA" id="ARBA00023014"/>
    </source>
</evidence>
<dbReference type="Gene3D" id="3.30.70.20">
    <property type="match status" value="1"/>
</dbReference>